<feature type="non-terminal residue" evidence="1">
    <location>
        <position position="531"/>
    </location>
</feature>
<reference evidence="1" key="1">
    <citation type="submission" date="2021-06" db="EMBL/GenBank/DDBJ databases">
        <authorList>
            <person name="Kallberg Y."/>
            <person name="Tangrot J."/>
            <person name="Rosling A."/>
        </authorList>
    </citation>
    <scope>NUCLEOTIDE SEQUENCE</scope>
    <source>
        <strain evidence="1">28 12/20/2015</strain>
    </source>
</reference>
<feature type="non-terminal residue" evidence="1">
    <location>
        <position position="1"/>
    </location>
</feature>
<comment type="caution">
    <text evidence="1">The sequence shown here is derived from an EMBL/GenBank/DDBJ whole genome shotgun (WGS) entry which is preliminary data.</text>
</comment>
<protein>
    <submittedName>
        <fullName evidence="1">10959_t:CDS:1</fullName>
    </submittedName>
</protein>
<name>A0ACA9PLY4_9GLOM</name>
<gene>
    <name evidence="1" type="ORF">SPELUC_LOCUS11907</name>
</gene>
<keyword evidence="2" id="KW-1185">Reference proteome</keyword>
<dbReference type="EMBL" id="CAJVPW010026491">
    <property type="protein sequence ID" value="CAG8712543.1"/>
    <property type="molecule type" value="Genomic_DNA"/>
</dbReference>
<evidence type="ECO:0000313" key="2">
    <source>
        <dbReference type="Proteomes" id="UP000789366"/>
    </source>
</evidence>
<organism evidence="1 2">
    <name type="scientific">Cetraspora pellucida</name>
    <dbReference type="NCBI Taxonomy" id="1433469"/>
    <lineage>
        <taxon>Eukaryota</taxon>
        <taxon>Fungi</taxon>
        <taxon>Fungi incertae sedis</taxon>
        <taxon>Mucoromycota</taxon>
        <taxon>Glomeromycotina</taxon>
        <taxon>Glomeromycetes</taxon>
        <taxon>Diversisporales</taxon>
        <taxon>Gigasporaceae</taxon>
        <taxon>Cetraspora</taxon>
    </lineage>
</organism>
<dbReference type="Proteomes" id="UP000789366">
    <property type="component" value="Unassembled WGS sequence"/>
</dbReference>
<evidence type="ECO:0000313" key="1">
    <source>
        <dbReference type="EMBL" id="CAG8712543.1"/>
    </source>
</evidence>
<proteinExistence type="predicted"/>
<sequence>WFSLTDMEILIANCFESEEYGHVHFSGTLKFDEDFVNNVPSKNQESDKEVTYRNIAESLLVSIEAGSCYYWELRKIYSHKKNNQLTEEATIYFGCAQREDRKHTHSESQAPKRISEARPPINRYSCEGNIKINLDINKYQANIEIEHLIAHEHPTYHKSNLPQNAIAWISRNVHRNLKKIEFYRRLGEEKLINPNVHTYQQVYYWIFKFSAQQYVTNISNQLLSTCNLLAQSDLVDQGYKILLYIENDFVRSLGFTTPFFNYIPKNDISEILIDSTFKTNNEKFELFAILNNHKEFRVPLAYLYLHTFAAPVEWLQDPKNKIHSRLILQIKQKHEEHKTLFTSFYLALPLDAGELAALGVWSQTAKVQLCLWHIERAIERKLKEKKYKASQYTQQAANDAKRQFEFIDEFWLPSEQEKCLPTIDPSNNPWNNENIEGFVYEVESVSDNIELNIYNQNELIEFRKAELEEDKKVFESLITIVSENIQNDRFYDVYVKLKRILISETVACQEALRARKQQKTWDPPRGSKLAF</sequence>
<accession>A0ACA9PLY4</accession>